<dbReference type="Pfam" id="PF02798">
    <property type="entry name" value="GST_N"/>
    <property type="match status" value="1"/>
</dbReference>
<feature type="domain" description="GST N-terminal" evidence="1">
    <location>
        <begin position="150"/>
        <end position="243"/>
    </location>
</feature>
<keyword evidence="2" id="KW-1185">Reference proteome</keyword>
<dbReference type="InterPro" id="IPR004045">
    <property type="entry name" value="Glutathione_S-Trfase_N"/>
</dbReference>
<dbReference type="SUPFAM" id="SSF52833">
    <property type="entry name" value="Thioredoxin-like"/>
    <property type="match status" value="1"/>
</dbReference>
<dbReference type="Proteomes" id="UP000887572">
    <property type="component" value="Unplaced"/>
</dbReference>
<evidence type="ECO:0000313" key="3">
    <source>
        <dbReference type="WBParaSite" id="Gr19_v10_g1921.t1"/>
    </source>
</evidence>
<evidence type="ECO:0000313" key="2">
    <source>
        <dbReference type="Proteomes" id="UP000887572"/>
    </source>
</evidence>
<dbReference type="WBParaSite" id="Gr19_v10_g1921.t1">
    <property type="protein sequence ID" value="Gr19_v10_g1921.t1"/>
    <property type="gene ID" value="Gr19_v10_g1921"/>
</dbReference>
<organism evidence="2 3">
    <name type="scientific">Globodera rostochiensis</name>
    <name type="common">Golden nematode worm</name>
    <name type="synonym">Heterodera rostochiensis</name>
    <dbReference type="NCBI Taxonomy" id="31243"/>
    <lineage>
        <taxon>Eukaryota</taxon>
        <taxon>Metazoa</taxon>
        <taxon>Ecdysozoa</taxon>
        <taxon>Nematoda</taxon>
        <taxon>Chromadorea</taxon>
        <taxon>Rhabditida</taxon>
        <taxon>Tylenchina</taxon>
        <taxon>Tylenchomorpha</taxon>
        <taxon>Tylenchoidea</taxon>
        <taxon>Heteroderidae</taxon>
        <taxon>Heteroderinae</taxon>
        <taxon>Globodera</taxon>
    </lineage>
</organism>
<dbReference type="PROSITE" id="PS50404">
    <property type="entry name" value="GST_NTER"/>
    <property type="match status" value="1"/>
</dbReference>
<name>A0A914HMF4_GLORO</name>
<accession>A0A914HMF4</accession>
<proteinExistence type="predicted"/>
<evidence type="ECO:0000259" key="1">
    <source>
        <dbReference type="PROSITE" id="PS50404"/>
    </source>
</evidence>
<reference evidence="3" key="1">
    <citation type="submission" date="2022-11" db="UniProtKB">
        <authorList>
            <consortium name="WormBaseParasite"/>
        </authorList>
    </citation>
    <scope>IDENTIFICATION</scope>
</reference>
<dbReference type="InterPro" id="IPR036249">
    <property type="entry name" value="Thioredoxin-like_sf"/>
</dbReference>
<protein>
    <submittedName>
        <fullName evidence="3">GST N-terminal domain-containing protein</fullName>
    </submittedName>
</protein>
<dbReference type="Gene3D" id="1.20.1050.130">
    <property type="match status" value="1"/>
</dbReference>
<sequence length="277" mass="31610">MQTSKSTSASAKCQQQLQLPRELIYELILCVPSTDWHARRVLLTCSFIYQTILNSKKTQNWKQPVPIMRLPLLPRIHGVSQLTFSQQIVPNMARYFNIIDGTIRSFYCIIKLDHTLFPPGQSQSRLRLSLHSAITAHNFLGPTVEVFYLSNPVESEYDVLRLNFPVALRVNYIGGFLYSALNSLDEAMRAHSSKWPEFAGTATIFWCSEFFYGKAPVLDVDGKQLGQSTAILRFLAEKFVLAGNDEWKKAKTKEIINFQKDANPELAQTFIPNWVTE</sequence>
<dbReference type="AlphaFoldDB" id="A0A914HMF4"/>